<comment type="caution">
    <text evidence="1">The sequence shown here is derived from an EMBL/GenBank/DDBJ whole genome shotgun (WGS) entry which is preliminary data.</text>
</comment>
<accession>A0A4U6X8S5</accession>
<protein>
    <submittedName>
        <fullName evidence="1">Uncharacterized protein</fullName>
    </submittedName>
</protein>
<gene>
    <name evidence="1" type="ORF">CTA1_8939</name>
</gene>
<evidence type="ECO:0000313" key="1">
    <source>
        <dbReference type="EMBL" id="TKW51960.1"/>
    </source>
</evidence>
<dbReference type="EMBL" id="PJEX01000271">
    <property type="protein sequence ID" value="TKW51960.1"/>
    <property type="molecule type" value="Genomic_DNA"/>
</dbReference>
<proteinExistence type="predicted"/>
<organism evidence="1 2">
    <name type="scientific">Colletotrichum tanaceti</name>
    <dbReference type="NCBI Taxonomy" id="1306861"/>
    <lineage>
        <taxon>Eukaryota</taxon>
        <taxon>Fungi</taxon>
        <taxon>Dikarya</taxon>
        <taxon>Ascomycota</taxon>
        <taxon>Pezizomycotina</taxon>
        <taxon>Sordariomycetes</taxon>
        <taxon>Hypocreomycetidae</taxon>
        <taxon>Glomerellales</taxon>
        <taxon>Glomerellaceae</taxon>
        <taxon>Colletotrichum</taxon>
        <taxon>Colletotrichum destructivum species complex</taxon>
    </lineage>
</organism>
<sequence length="86" mass="9448">MPTFMSWPRSRIAVSTPRRRIDMHTPEKGSPDFVVTMRTSPTLAASGRAGSKSRVRAPVASRVLRCWASRAGRGFLCVWRTEGSGG</sequence>
<evidence type="ECO:0000313" key="2">
    <source>
        <dbReference type="Proteomes" id="UP000310108"/>
    </source>
</evidence>
<name>A0A4U6X8S5_9PEZI</name>
<reference evidence="1 2" key="1">
    <citation type="journal article" date="2019" name="PLoS ONE">
        <title>Comparative genome analysis indicates high evolutionary potential of pathogenicity genes in Colletotrichum tanaceti.</title>
        <authorList>
            <person name="Lelwala R.V."/>
            <person name="Korhonen P.K."/>
            <person name="Young N.D."/>
            <person name="Scott J.B."/>
            <person name="Ades P.A."/>
            <person name="Gasser R.B."/>
            <person name="Taylor P.W.J."/>
        </authorList>
    </citation>
    <scope>NUCLEOTIDE SEQUENCE [LARGE SCALE GENOMIC DNA]</scope>
    <source>
        <strain evidence="1">BRIP57314</strain>
    </source>
</reference>
<dbReference type="Proteomes" id="UP000310108">
    <property type="component" value="Unassembled WGS sequence"/>
</dbReference>
<dbReference type="AlphaFoldDB" id="A0A4U6X8S5"/>
<keyword evidence="2" id="KW-1185">Reference proteome</keyword>